<dbReference type="EMBL" id="BK015962">
    <property type="protein sequence ID" value="DAF87329.1"/>
    <property type="molecule type" value="Genomic_DNA"/>
</dbReference>
<sequence length="70" mass="8398">MTLEDAIIQGRPEYKTFDLFGLVNHGGYTHFVWLGNVDQVYDCYQDQEIEAINNFTKEIRLKHIIEEWEY</sequence>
<protein>
    <submittedName>
        <fullName evidence="1">Uncharacterized protein</fullName>
    </submittedName>
</protein>
<name>A0A8S5TYP7_9CAUD</name>
<accession>A0A8S5TYP7</accession>
<evidence type="ECO:0000313" key="1">
    <source>
        <dbReference type="EMBL" id="DAF87329.1"/>
    </source>
</evidence>
<reference evidence="1" key="1">
    <citation type="journal article" date="2021" name="Proc. Natl. Acad. Sci. U.S.A.">
        <title>A Catalog of Tens of Thousands of Viruses from Human Metagenomes Reveals Hidden Associations with Chronic Diseases.</title>
        <authorList>
            <person name="Tisza M.J."/>
            <person name="Buck C.B."/>
        </authorList>
    </citation>
    <scope>NUCLEOTIDE SEQUENCE</scope>
    <source>
        <strain evidence="1">CtnPP24</strain>
    </source>
</reference>
<proteinExistence type="predicted"/>
<organism evidence="1">
    <name type="scientific">Siphoviridae sp. ctnPP24</name>
    <dbReference type="NCBI Taxonomy" id="2825662"/>
    <lineage>
        <taxon>Viruses</taxon>
        <taxon>Duplodnaviria</taxon>
        <taxon>Heunggongvirae</taxon>
        <taxon>Uroviricota</taxon>
        <taxon>Caudoviricetes</taxon>
    </lineage>
</organism>